<evidence type="ECO:0000313" key="6">
    <source>
        <dbReference type="Proteomes" id="UP000054097"/>
    </source>
</evidence>
<evidence type="ECO:0000256" key="1">
    <source>
        <dbReference type="ARBA" id="ARBA00022801"/>
    </source>
</evidence>
<dbReference type="OrthoDB" id="5086500at2759"/>
<evidence type="ECO:0000256" key="2">
    <source>
        <dbReference type="ARBA" id="ARBA00022963"/>
    </source>
</evidence>
<proteinExistence type="predicted"/>
<dbReference type="PANTHER" id="PTHR24185">
    <property type="entry name" value="CALCIUM-INDEPENDENT PHOSPHOLIPASE A2-GAMMA"/>
    <property type="match status" value="1"/>
</dbReference>
<reference evidence="5 6" key="1">
    <citation type="submission" date="2014-04" db="EMBL/GenBank/DDBJ databases">
        <authorList>
            <consortium name="DOE Joint Genome Institute"/>
            <person name="Kuo A."/>
            <person name="Zuccaro A."/>
            <person name="Kohler A."/>
            <person name="Nagy L.G."/>
            <person name="Floudas D."/>
            <person name="Copeland A."/>
            <person name="Barry K.W."/>
            <person name="Cichocki N."/>
            <person name="Veneault-Fourrey C."/>
            <person name="LaButti K."/>
            <person name="Lindquist E.A."/>
            <person name="Lipzen A."/>
            <person name="Lundell T."/>
            <person name="Morin E."/>
            <person name="Murat C."/>
            <person name="Sun H."/>
            <person name="Tunlid A."/>
            <person name="Henrissat B."/>
            <person name="Grigoriev I.V."/>
            <person name="Hibbett D.S."/>
            <person name="Martin F."/>
            <person name="Nordberg H.P."/>
            <person name="Cantor M.N."/>
            <person name="Hua S.X."/>
        </authorList>
    </citation>
    <scope>NUCLEOTIDE SEQUENCE [LARGE SCALE GENOMIC DNA]</scope>
    <source>
        <strain evidence="5 6">MAFF 305830</strain>
    </source>
</reference>
<dbReference type="GO" id="GO:0019369">
    <property type="term" value="P:arachidonate metabolic process"/>
    <property type="evidence" value="ECO:0007669"/>
    <property type="project" value="TreeGrafter"/>
</dbReference>
<dbReference type="Gene3D" id="3.40.1090.10">
    <property type="entry name" value="Cytosolic phospholipase A2 catalytic domain"/>
    <property type="match status" value="1"/>
</dbReference>
<evidence type="ECO:0000259" key="4">
    <source>
        <dbReference type="Pfam" id="PF01734"/>
    </source>
</evidence>
<reference evidence="6" key="2">
    <citation type="submission" date="2015-01" db="EMBL/GenBank/DDBJ databases">
        <title>Evolutionary Origins and Diversification of the Mycorrhizal Mutualists.</title>
        <authorList>
            <consortium name="DOE Joint Genome Institute"/>
            <consortium name="Mycorrhizal Genomics Consortium"/>
            <person name="Kohler A."/>
            <person name="Kuo A."/>
            <person name="Nagy L.G."/>
            <person name="Floudas D."/>
            <person name="Copeland A."/>
            <person name="Barry K.W."/>
            <person name="Cichocki N."/>
            <person name="Veneault-Fourrey C."/>
            <person name="LaButti K."/>
            <person name="Lindquist E.A."/>
            <person name="Lipzen A."/>
            <person name="Lundell T."/>
            <person name="Morin E."/>
            <person name="Murat C."/>
            <person name="Riley R."/>
            <person name="Ohm R."/>
            <person name="Sun H."/>
            <person name="Tunlid A."/>
            <person name="Henrissat B."/>
            <person name="Grigoriev I.V."/>
            <person name="Hibbett D.S."/>
            <person name="Martin F."/>
        </authorList>
    </citation>
    <scope>NUCLEOTIDE SEQUENCE [LARGE SCALE GENOMIC DNA]</scope>
    <source>
        <strain evidence="6">MAFF 305830</strain>
    </source>
</reference>
<dbReference type="EMBL" id="KN824283">
    <property type="protein sequence ID" value="KIM30740.1"/>
    <property type="molecule type" value="Genomic_DNA"/>
</dbReference>
<evidence type="ECO:0000256" key="3">
    <source>
        <dbReference type="ARBA" id="ARBA00023098"/>
    </source>
</evidence>
<dbReference type="SUPFAM" id="SSF52151">
    <property type="entry name" value="FabD/lysophospholipase-like"/>
    <property type="match status" value="1"/>
</dbReference>
<feature type="non-terminal residue" evidence="5">
    <location>
        <position position="478"/>
    </location>
</feature>
<dbReference type="InterPro" id="IPR002641">
    <property type="entry name" value="PNPLA_dom"/>
</dbReference>
<keyword evidence="6" id="KW-1185">Reference proteome</keyword>
<feature type="domain" description="PNPLA" evidence="4">
    <location>
        <begin position="62"/>
        <end position="232"/>
    </location>
</feature>
<dbReference type="HOGENOM" id="CLU_000288_144_5_1"/>
<dbReference type="InterPro" id="IPR016035">
    <property type="entry name" value="Acyl_Trfase/lysoPLipase"/>
</dbReference>
<dbReference type="GO" id="GO:0016042">
    <property type="term" value="P:lipid catabolic process"/>
    <property type="evidence" value="ECO:0007669"/>
    <property type="project" value="UniProtKB-KW"/>
</dbReference>
<gene>
    <name evidence="5" type="ORF">M408DRAFT_65913</name>
</gene>
<dbReference type="Proteomes" id="UP000054097">
    <property type="component" value="Unassembled WGS sequence"/>
</dbReference>
<dbReference type="GO" id="GO:0046486">
    <property type="term" value="P:glycerolipid metabolic process"/>
    <property type="evidence" value="ECO:0007669"/>
    <property type="project" value="UniProtKB-ARBA"/>
</dbReference>
<keyword evidence="1" id="KW-0378">Hydrolase</keyword>
<keyword evidence="2" id="KW-0442">Lipid degradation</keyword>
<accession>A0A0C3B1M3</accession>
<sequence length="478" mass="52449">MWRSGTLSGTVGPEVSGRGLLDPTTSTKCLLTLALQVVDPVYAFSVSEGVVYLLDLFVLTVSIDSGGPRGVSQLTILDQLVHRMKHDTGNEHTIKPCGVFDMIGGVGSGGFIAILLVLFGLKTEEALDEFIDMTANVLDKQGVDAETRTAALKRHIDGLLEKYRIDGNSHIIDHNDRPMGCKLVIPISYKHHAGSICILRNYSLRKEKTLNLTIAEAMMATLATPPMFTSTQILKDAAIFDYISADWMLSNPIEEIIAEAHQAIGAEQRVACILSLGCGHPGVFAAPDDSSTSAWNEFLENLVTDSERKAEGIDSQMGHLGFYHRFSVMSGLKKPNTKRENRHGDIVTHTQAYLDSATVSRKMDSCIHSLRKRDGVSSLDQLSKFPFQIFIDGSSEDRIRADIMQSVRSLGTEHSQKRFEDCLLFLSSPGENIVRLLVYDNVDDPDIDIASLLPQGDWCAVVITSRNGLLGDLHPKAH</sequence>
<organism evidence="5 6">
    <name type="scientific">Serendipita vermifera MAFF 305830</name>
    <dbReference type="NCBI Taxonomy" id="933852"/>
    <lineage>
        <taxon>Eukaryota</taxon>
        <taxon>Fungi</taxon>
        <taxon>Dikarya</taxon>
        <taxon>Basidiomycota</taxon>
        <taxon>Agaricomycotina</taxon>
        <taxon>Agaricomycetes</taxon>
        <taxon>Sebacinales</taxon>
        <taxon>Serendipitaceae</taxon>
        <taxon>Serendipita</taxon>
    </lineage>
</organism>
<keyword evidence="3" id="KW-0443">Lipid metabolism</keyword>
<dbReference type="PANTHER" id="PTHR24185:SF1">
    <property type="entry name" value="CALCIUM-INDEPENDENT PHOSPHOLIPASE A2-GAMMA"/>
    <property type="match status" value="1"/>
</dbReference>
<evidence type="ECO:0000313" key="5">
    <source>
        <dbReference type="EMBL" id="KIM30740.1"/>
    </source>
</evidence>
<protein>
    <recommendedName>
        <fullName evidence="4">PNPLA domain-containing protein</fullName>
    </recommendedName>
</protein>
<dbReference type="GO" id="GO:0047499">
    <property type="term" value="F:calcium-independent phospholipase A2 activity"/>
    <property type="evidence" value="ECO:0007669"/>
    <property type="project" value="TreeGrafter"/>
</dbReference>
<dbReference type="AlphaFoldDB" id="A0A0C3B1M3"/>
<dbReference type="GO" id="GO:0016020">
    <property type="term" value="C:membrane"/>
    <property type="evidence" value="ECO:0007669"/>
    <property type="project" value="TreeGrafter"/>
</dbReference>
<dbReference type="Pfam" id="PF01734">
    <property type="entry name" value="Patatin"/>
    <property type="match status" value="1"/>
</dbReference>
<name>A0A0C3B1M3_SERVB</name>